<dbReference type="Proteomes" id="UP001293254">
    <property type="component" value="Unassembled WGS sequence"/>
</dbReference>
<evidence type="ECO:0000313" key="3">
    <source>
        <dbReference type="EMBL" id="KAK4420028.1"/>
    </source>
</evidence>
<keyword evidence="4" id="KW-1185">Reference proteome</keyword>
<dbReference type="EMBL" id="JACGWO010000009">
    <property type="protein sequence ID" value="KAK4420028.1"/>
    <property type="molecule type" value="Genomic_DNA"/>
</dbReference>
<dbReference type="Gene3D" id="3.40.1000.10">
    <property type="entry name" value="Mog1/PsbP, alpha/beta/alpha sandwich"/>
    <property type="match status" value="1"/>
</dbReference>
<evidence type="ECO:0000313" key="4">
    <source>
        <dbReference type="Proteomes" id="UP001293254"/>
    </source>
</evidence>
<dbReference type="InterPro" id="IPR016123">
    <property type="entry name" value="Mog1/PsbP_a/b/a-sand"/>
</dbReference>
<accession>A0AAE1XYX9</accession>
<dbReference type="PANTHER" id="PTHR31407">
    <property type="match status" value="1"/>
</dbReference>
<reference evidence="3" key="1">
    <citation type="submission" date="2020-06" db="EMBL/GenBank/DDBJ databases">
        <authorList>
            <person name="Li T."/>
            <person name="Hu X."/>
            <person name="Zhang T."/>
            <person name="Song X."/>
            <person name="Zhang H."/>
            <person name="Dai N."/>
            <person name="Sheng W."/>
            <person name="Hou X."/>
            <person name="Wei L."/>
        </authorList>
    </citation>
    <scope>NUCLEOTIDE SEQUENCE</scope>
    <source>
        <strain evidence="3">3651</strain>
        <tissue evidence="3">Leaf</tissue>
    </source>
</reference>
<protein>
    <submittedName>
        <fullName evidence="3">PsbP domain-containing protein 5, chloroplastic</fullName>
    </submittedName>
</protein>
<name>A0AAE1XYX9_9LAMI</name>
<dbReference type="SUPFAM" id="SSF55724">
    <property type="entry name" value="Mog1p/PsbP-like"/>
    <property type="match status" value="1"/>
</dbReference>
<dbReference type="AlphaFoldDB" id="A0AAE1XYX9"/>
<dbReference type="GO" id="GO:0019898">
    <property type="term" value="C:extrinsic component of membrane"/>
    <property type="evidence" value="ECO:0007669"/>
    <property type="project" value="InterPro"/>
</dbReference>
<organism evidence="3 4">
    <name type="scientific">Sesamum alatum</name>
    <dbReference type="NCBI Taxonomy" id="300844"/>
    <lineage>
        <taxon>Eukaryota</taxon>
        <taxon>Viridiplantae</taxon>
        <taxon>Streptophyta</taxon>
        <taxon>Embryophyta</taxon>
        <taxon>Tracheophyta</taxon>
        <taxon>Spermatophyta</taxon>
        <taxon>Magnoliopsida</taxon>
        <taxon>eudicotyledons</taxon>
        <taxon>Gunneridae</taxon>
        <taxon>Pentapetalae</taxon>
        <taxon>asterids</taxon>
        <taxon>lamiids</taxon>
        <taxon>Lamiales</taxon>
        <taxon>Pedaliaceae</taxon>
        <taxon>Sesamum</taxon>
    </lineage>
</organism>
<dbReference type="GO" id="GO:0009535">
    <property type="term" value="C:chloroplast thylakoid membrane"/>
    <property type="evidence" value="ECO:0007669"/>
    <property type="project" value="UniProtKB-SubCell"/>
</dbReference>
<dbReference type="GO" id="GO:0015979">
    <property type="term" value="P:photosynthesis"/>
    <property type="evidence" value="ECO:0007669"/>
    <property type="project" value="InterPro"/>
</dbReference>
<comment type="caution">
    <text evidence="3">The sequence shown here is derived from an EMBL/GenBank/DDBJ whole genome shotgun (WGS) entry which is preliminary data.</text>
</comment>
<feature type="domain" description="PsbP C-terminal" evidence="2">
    <location>
        <begin position="97"/>
        <end position="280"/>
    </location>
</feature>
<evidence type="ECO:0000256" key="1">
    <source>
        <dbReference type="ARBA" id="ARBA00004334"/>
    </source>
</evidence>
<dbReference type="InterPro" id="IPR002683">
    <property type="entry name" value="PsbP_C"/>
</dbReference>
<sequence length="299" mass="33483">MASALPSISSRHSLAPNLPISGIVAHSMSIVSTKRRPKIRGKMIKAVASLNDSSGPFSQNRILRRDLMLMGFSSSLSLTFPTLGSGAEEELKMDLVVDDINAYSYLYPTELPSNKFVFKWVESRKPERYSSAAPLSPDARLRIVSERVDFIDNLIISVSIGPPNPLFLKSTDKSTWSAKDIADSVLADKSALRVTSSQRMDESSVLDAHAATVDGEPYWYYEYLVRKSPTKTAQESNLYRHFVASTAERDGFLYSLSASTLSKQWEKMGPILEKTVASFRLLPPTENYVPPYKDPWRFW</sequence>
<dbReference type="GO" id="GO:0009654">
    <property type="term" value="C:photosystem II oxygen evolving complex"/>
    <property type="evidence" value="ECO:0007669"/>
    <property type="project" value="InterPro"/>
</dbReference>
<dbReference type="Pfam" id="PF01789">
    <property type="entry name" value="PsbP"/>
    <property type="match status" value="1"/>
</dbReference>
<evidence type="ECO:0000259" key="2">
    <source>
        <dbReference type="Pfam" id="PF01789"/>
    </source>
</evidence>
<dbReference type="PANTHER" id="PTHR31407:SF7">
    <property type="entry name" value="PSBP DOMAIN-CONTAINING PROTEIN 5, CHLOROPLASTIC"/>
    <property type="match status" value="1"/>
</dbReference>
<gene>
    <name evidence="3" type="ORF">Salat_2415700</name>
</gene>
<dbReference type="GO" id="GO:0005509">
    <property type="term" value="F:calcium ion binding"/>
    <property type="evidence" value="ECO:0007669"/>
    <property type="project" value="InterPro"/>
</dbReference>
<proteinExistence type="predicted"/>
<comment type="subcellular location">
    <subcellularLocation>
        <location evidence="1">Plastid</location>
        <location evidence="1">Chloroplast thylakoid membrane</location>
    </subcellularLocation>
</comment>
<reference evidence="3" key="2">
    <citation type="journal article" date="2024" name="Plant">
        <title>Genomic evolution and insights into agronomic trait innovations of Sesamum species.</title>
        <authorList>
            <person name="Miao H."/>
            <person name="Wang L."/>
            <person name="Qu L."/>
            <person name="Liu H."/>
            <person name="Sun Y."/>
            <person name="Le M."/>
            <person name="Wang Q."/>
            <person name="Wei S."/>
            <person name="Zheng Y."/>
            <person name="Lin W."/>
            <person name="Duan Y."/>
            <person name="Cao H."/>
            <person name="Xiong S."/>
            <person name="Wang X."/>
            <person name="Wei L."/>
            <person name="Li C."/>
            <person name="Ma Q."/>
            <person name="Ju M."/>
            <person name="Zhao R."/>
            <person name="Li G."/>
            <person name="Mu C."/>
            <person name="Tian Q."/>
            <person name="Mei H."/>
            <person name="Zhang T."/>
            <person name="Gao T."/>
            <person name="Zhang H."/>
        </authorList>
    </citation>
    <scope>NUCLEOTIDE SEQUENCE</scope>
    <source>
        <strain evidence="3">3651</strain>
    </source>
</reference>